<sequence>MRQKLIEAIKAHAAAEYPRESCGLLVQKGRVTRYVPCGNLATVPAEQFQLDPADYKAAAEQGIIVGIVHSHPDATTQPSEQDRAQCDMTELPWHIVSWPEGDFRTILPRGELPLLGRPFVLGVYDCWGLVMSYFRQEHGIELHDYRVNYCWWEKDYQENFYRDCWYECGFREFSGPPQPGDLVIMQVQADKWNHAGVLLEGNMLLHHLYGQLSARVPYGGYWAERTMKIVRHEELLCLL</sequence>
<keyword evidence="6" id="KW-0862">Zinc</keyword>
<evidence type="ECO:0000256" key="5">
    <source>
        <dbReference type="ARBA" id="ARBA00022807"/>
    </source>
</evidence>
<dbReference type="InterPro" id="IPR028090">
    <property type="entry name" value="JAB_dom_prok"/>
</dbReference>
<dbReference type="SUPFAM" id="SSF54001">
    <property type="entry name" value="Cysteine proteinases"/>
    <property type="match status" value="1"/>
</dbReference>
<comment type="caution">
    <text evidence="10">The sequence shown here is derived from an EMBL/GenBank/DDBJ whole genome shotgun (WGS) entry which is preliminary data.</text>
</comment>
<dbReference type="GO" id="GO:0008235">
    <property type="term" value="F:metalloexopeptidase activity"/>
    <property type="evidence" value="ECO:0007669"/>
    <property type="project" value="TreeGrafter"/>
</dbReference>
<organism evidence="10 11">
    <name type="scientific">Enterobacillus tribolii</name>
    <dbReference type="NCBI Taxonomy" id="1487935"/>
    <lineage>
        <taxon>Bacteria</taxon>
        <taxon>Pseudomonadati</taxon>
        <taxon>Pseudomonadota</taxon>
        <taxon>Gammaproteobacteria</taxon>
        <taxon>Enterobacterales</taxon>
        <taxon>Hafniaceae</taxon>
        <taxon>Enterobacillus</taxon>
    </lineage>
</organism>
<keyword evidence="2" id="KW-0645">Protease</keyword>
<keyword evidence="4" id="KW-0378">Hydrolase</keyword>
<dbReference type="Gene3D" id="3.90.1720.10">
    <property type="entry name" value="endopeptidase domain like (from Nostoc punctiforme)"/>
    <property type="match status" value="1"/>
</dbReference>
<keyword evidence="7" id="KW-0482">Metalloprotease</keyword>
<feature type="domain" description="MPN" evidence="8">
    <location>
        <begin position="1"/>
        <end position="130"/>
    </location>
</feature>
<protein>
    <submittedName>
        <fullName evidence="10">Proteasome lid subunit RPN8/RPN11</fullName>
    </submittedName>
</protein>
<dbReference type="Pfam" id="PF00877">
    <property type="entry name" value="NLPC_P60"/>
    <property type="match status" value="1"/>
</dbReference>
<dbReference type="EMBL" id="QRAP01000001">
    <property type="protein sequence ID" value="RDK96728.1"/>
    <property type="molecule type" value="Genomic_DNA"/>
</dbReference>
<proteinExistence type="inferred from homology"/>
<keyword evidence="10" id="KW-0647">Proteasome</keyword>
<feature type="domain" description="NlpC/P60" evidence="9">
    <location>
        <begin position="96"/>
        <end position="233"/>
    </location>
</feature>
<dbReference type="SUPFAM" id="SSF102712">
    <property type="entry name" value="JAB1/MPN domain"/>
    <property type="match status" value="1"/>
</dbReference>
<dbReference type="RefSeq" id="WP_115456522.1">
    <property type="nucleotide sequence ID" value="NZ_QRAP01000001.1"/>
</dbReference>
<dbReference type="AlphaFoldDB" id="A0A370R2V5"/>
<evidence type="ECO:0000313" key="10">
    <source>
        <dbReference type="EMBL" id="RDK96728.1"/>
    </source>
</evidence>
<keyword evidence="3" id="KW-0479">Metal-binding</keyword>
<dbReference type="GO" id="GO:0006508">
    <property type="term" value="P:proteolysis"/>
    <property type="evidence" value="ECO:0007669"/>
    <property type="project" value="UniProtKB-KW"/>
</dbReference>
<evidence type="ECO:0000259" key="8">
    <source>
        <dbReference type="PROSITE" id="PS50249"/>
    </source>
</evidence>
<dbReference type="PROSITE" id="PS51935">
    <property type="entry name" value="NLPC_P60"/>
    <property type="match status" value="1"/>
</dbReference>
<evidence type="ECO:0000256" key="7">
    <source>
        <dbReference type="ARBA" id="ARBA00023049"/>
    </source>
</evidence>
<dbReference type="GO" id="GO:0008270">
    <property type="term" value="F:zinc ion binding"/>
    <property type="evidence" value="ECO:0007669"/>
    <property type="project" value="TreeGrafter"/>
</dbReference>
<keyword evidence="5" id="KW-0788">Thiol protease</keyword>
<dbReference type="Gene3D" id="3.40.140.10">
    <property type="entry name" value="Cytidine Deaminase, domain 2"/>
    <property type="match status" value="1"/>
</dbReference>
<dbReference type="GO" id="GO:0000502">
    <property type="term" value="C:proteasome complex"/>
    <property type="evidence" value="ECO:0007669"/>
    <property type="project" value="UniProtKB-KW"/>
</dbReference>
<dbReference type="InterPro" id="IPR000555">
    <property type="entry name" value="JAMM/MPN+_dom"/>
</dbReference>
<evidence type="ECO:0000256" key="1">
    <source>
        <dbReference type="ARBA" id="ARBA00007074"/>
    </source>
</evidence>
<dbReference type="PROSITE" id="PS50249">
    <property type="entry name" value="MPN"/>
    <property type="match status" value="1"/>
</dbReference>
<dbReference type="Proteomes" id="UP000254848">
    <property type="component" value="Unassembled WGS sequence"/>
</dbReference>
<dbReference type="InterPro" id="IPR038765">
    <property type="entry name" value="Papain-like_cys_pep_sf"/>
</dbReference>
<dbReference type="CDD" id="cd08073">
    <property type="entry name" value="MPN_NLPC_P60"/>
    <property type="match status" value="1"/>
</dbReference>
<evidence type="ECO:0000256" key="3">
    <source>
        <dbReference type="ARBA" id="ARBA00022723"/>
    </source>
</evidence>
<evidence type="ECO:0000313" key="11">
    <source>
        <dbReference type="Proteomes" id="UP000254848"/>
    </source>
</evidence>
<name>A0A370R2V5_9GAMM</name>
<dbReference type="Pfam" id="PF14464">
    <property type="entry name" value="Prok-JAB"/>
    <property type="match status" value="1"/>
</dbReference>
<gene>
    <name evidence="10" type="ORF">C8D90_101164</name>
</gene>
<comment type="similarity">
    <text evidence="1">Belongs to the peptidase C40 family.</text>
</comment>
<keyword evidence="11" id="KW-1185">Reference proteome</keyword>
<dbReference type="InterPro" id="IPR051929">
    <property type="entry name" value="VirAsm_ModProt"/>
</dbReference>
<accession>A0A370R2V5</accession>
<evidence type="ECO:0000256" key="6">
    <source>
        <dbReference type="ARBA" id="ARBA00022833"/>
    </source>
</evidence>
<evidence type="ECO:0000259" key="9">
    <source>
        <dbReference type="PROSITE" id="PS51935"/>
    </source>
</evidence>
<dbReference type="InterPro" id="IPR037518">
    <property type="entry name" value="MPN"/>
</dbReference>
<dbReference type="GO" id="GO:0008234">
    <property type="term" value="F:cysteine-type peptidase activity"/>
    <property type="evidence" value="ECO:0007669"/>
    <property type="project" value="UniProtKB-KW"/>
</dbReference>
<dbReference type="InterPro" id="IPR000064">
    <property type="entry name" value="NLP_P60_dom"/>
</dbReference>
<dbReference type="OrthoDB" id="1494599at2"/>
<evidence type="ECO:0000256" key="4">
    <source>
        <dbReference type="ARBA" id="ARBA00022801"/>
    </source>
</evidence>
<dbReference type="PANTHER" id="PTHR34858">
    <property type="entry name" value="CYSO-CYSTEINE PEPTIDASE"/>
    <property type="match status" value="1"/>
</dbReference>
<dbReference type="PANTHER" id="PTHR34858:SF1">
    <property type="entry name" value="CYSO-CYSTEINE PEPTIDASE"/>
    <property type="match status" value="1"/>
</dbReference>
<evidence type="ECO:0000256" key="2">
    <source>
        <dbReference type="ARBA" id="ARBA00022670"/>
    </source>
</evidence>
<dbReference type="SMART" id="SM00232">
    <property type="entry name" value="JAB_MPN"/>
    <property type="match status" value="1"/>
</dbReference>
<reference evidence="10 11" key="1">
    <citation type="submission" date="2018-07" db="EMBL/GenBank/DDBJ databases">
        <title>Genomic Encyclopedia of Type Strains, Phase IV (KMG-IV): sequencing the most valuable type-strain genomes for metagenomic binning, comparative biology and taxonomic classification.</title>
        <authorList>
            <person name="Goeker M."/>
        </authorList>
    </citation>
    <scope>NUCLEOTIDE SEQUENCE [LARGE SCALE GENOMIC DNA]</scope>
    <source>
        <strain evidence="10 11">DSM 103736</strain>
    </source>
</reference>